<sequence length="266" mass="29917">MTNDEKKATVTSETKINIDTIREWLIRTTRMFARFALILAVLGTALVSSIRLHLPFYLSYAIVLIISAVLFIMLVIISIENIVYKYLKKSIWGQIVIYLLVALISALSYLWAIGEINRIFLVDASNLALTSTLLTAIQFFKYAVMALLSSYFIAIGLYFFYRKSDSKVINSASTSDSKQLNKKIIPGVLFVVTVVACLLSVGKISKYSDTMIQAFALKVDFYSYHTCTGADFKDIEGVLFLSASDILVAKKVEPMTWEFKKVKCEP</sequence>
<dbReference type="OrthoDB" id="7065334at2"/>
<reference evidence="2 3" key="1">
    <citation type="submission" date="2019-08" db="EMBL/GenBank/DDBJ databases">
        <title>Genome sequence of Psychrobacter frigidicola ACAM304 (type strain).</title>
        <authorList>
            <person name="Bowman J.P."/>
        </authorList>
    </citation>
    <scope>NUCLEOTIDE SEQUENCE [LARGE SCALE GENOMIC DNA]</scope>
    <source>
        <strain evidence="2 3">ACAM 304</strain>
    </source>
</reference>
<evidence type="ECO:0000256" key="1">
    <source>
        <dbReference type="SAM" id="Phobius"/>
    </source>
</evidence>
<dbReference type="EMBL" id="VORZ01000001">
    <property type="protein sequence ID" value="TXD98034.1"/>
    <property type="molecule type" value="Genomic_DNA"/>
</dbReference>
<comment type="caution">
    <text evidence="2">The sequence shown here is derived from an EMBL/GenBank/DDBJ whole genome shotgun (WGS) entry which is preliminary data.</text>
</comment>
<name>A0A5C7A6D3_9GAMM</name>
<accession>A0A5C7A6D3</accession>
<proteinExistence type="predicted"/>
<dbReference type="RefSeq" id="WP_147222103.1">
    <property type="nucleotide sequence ID" value="NZ_CAJGYY010000001.1"/>
</dbReference>
<feature type="transmembrane region" description="Helical" evidence="1">
    <location>
        <begin position="31"/>
        <end position="50"/>
    </location>
</feature>
<gene>
    <name evidence="2" type="ORF">ES754_03530</name>
</gene>
<keyword evidence="1" id="KW-0472">Membrane</keyword>
<keyword evidence="1" id="KW-0812">Transmembrane</keyword>
<evidence type="ECO:0000313" key="2">
    <source>
        <dbReference type="EMBL" id="TXD98034.1"/>
    </source>
</evidence>
<dbReference type="Proteomes" id="UP000321903">
    <property type="component" value="Unassembled WGS sequence"/>
</dbReference>
<feature type="transmembrane region" description="Helical" evidence="1">
    <location>
        <begin position="184"/>
        <end position="202"/>
    </location>
</feature>
<feature type="transmembrane region" description="Helical" evidence="1">
    <location>
        <begin position="56"/>
        <end position="79"/>
    </location>
</feature>
<feature type="transmembrane region" description="Helical" evidence="1">
    <location>
        <begin position="91"/>
        <end position="113"/>
    </location>
</feature>
<keyword evidence="3" id="KW-1185">Reference proteome</keyword>
<keyword evidence="1" id="KW-1133">Transmembrane helix</keyword>
<evidence type="ECO:0000313" key="3">
    <source>
        <dbReference type="Proteomes" id="UP000321903"/>
    </source>
</evidence>
<organism evidence="2 3">
    <name type="scientific">Psychrobacter frigidicola</name>
    <dbReference type="NCBI Taxonomy" id="45611"/>
    <lineage>
        <taxon>Bacteria</taxon>
        <taxon>Pseudomonadati</taxon>
        <taxon>Pseudomonadota</taxon>
        <taxon>Gammaproteobacteria</taxon>
        <taxon>Moraxellales</taxon>
        <taxon>Moraxellaceae</taxon>
        <taxon>Psychrobacter</taxon>
    </lineage>
</organism>
<dbReference type="AlphaFoldDB" id="A0A5C7A6D3"/>
<protein>
    <submittedName>
        <fullName evidence="2">Uncharacterized protein</fullName>
    </submittedName>
</protein>
<feature type="transmembrane region" description="Helical" evidence="1">
    <location>
        <begin position="142"/>
        <end position="161"/>
    </location>
</feature>